<dbReference type="Gene3D" id="3.30.2130.30">
    <property type="match status" value="1"/>
</dbReference>
<dbReference type="CDD" id="cd11715">
    <property type="entry name" value="THUMP_AdoMetMT"/>
    <property type="match status" value="1"/>
</dbReference>
<dbReference type="PROSITE" id="PS01261">
    <property type="entry name" value="UPF0020"/>
    <property type="match status" value="1"/>
</dbReference>
<dbReference type="PANTHER" id="PTHR47313:SF1">
    <property type="entry name" value="RIBOSOMAL RNA LARGE SUBUNIT METHYLTRANSFERASE K_L"/>
    <property type="match status" value="1"/>
</dbReference>
<proteinExistence type="predicted"/>
<keyword evidence="2 5" id="KW-0808">Transferase</keyword>
<evidence type="ECO:0000256" key="3">
    <source>
        <dbReference type="PROSITE-ProRule" id="PRU00529"/>
    </source>
</evidence>
<dbReference type="EMBL" id="PZEV01000003">
    <property type="protein sequence ID" value="PTI52356.1"/>
    <property type="molecule type" value="Genomic_DNA"/>
</dbReference>
<evidence type="ECO:0000313" key="5">
    <source>
        <dbReference type="EMBL" id="PTI52356.1"/>
    </source>
</evidence>
<dbReference type="Pfam" id="PF22020">
    <property type="entry name" value="RlmL_1st"/>
    <property type="match status" value="1"/>
</dbReference>
<dbReference type="AlphaFoldDB" id="A0A2T4Q379"/>
<dbReference type="Proteomes" id="UP000240717">
    <property type="component" value="Unassembled WGS sequence"/>
</dbReference>
<accession>A0A2T4Q379</accession>
<dbReference type="InterPro" id="IPR053943">
    <property type="entry name" value="RlmKL-like_Mtase_CS"/>
</dbReference>
<feature type="domain" description="THUMP" evidence="4">
    <location>
        <begin position="42"/>
        <end position="153"/>
    </location>
</feature>
<dbReference type="STRING" id="1194526.A284_06445"/>
<sequence>MFQLLAVCPMGLESIVAKEIQELGYETQVENGRIFFEGDENAIVKCNLWLRTADRVKIVMGQFKATTFDELFEKTKALPWESIIDQQGNFPVQGRSVKSTLYSVPDCQAITKKAIVERLKHAYNEKGWLNESGAKYPVEVSILKDKALLTIDTSGSGLNRRGYRLAQGEAPIKETLAASLIKLANWTGDTPLIDPFCGSGTIAIEACLIAQNITPGFNRDFVSEEWNIMPPNIYDDMRDEADKHANYDREIQVYASDIDPEMVEIAKRNAEEVGLADIIQFSVKDVNTLTIDTEEPIALIGNPPYGERIGDRDEVEEMYRYIGKLMKQHDYLSTYILTSNKEYEHLVNKKATKRRKLFNGYIECTYYQYWSKKPQINKES</sequence>
<evidence type="ECO:0000256" key="1">
    <source>
        <dbReference type="ARBA" id="ARBA00022603"/>
    </source>
</evidence>
<dbReference type="PANTHER" id="PTHR47313">
    <property type="entry name" value="RIBOSOMAL RNA LARGE SUBUNIT METHYLTRANSFERASE K/L"/>
    <property type="match status" value="1"/>
</dbReference>
<dbReference type="InterPro" id="IPR004114">
    <property type="entry name" value="THUMP_dom"/>
</dbReference>
<keyword evidence="3" id="KW-0694">RNA-binding</keyword>
<name>A0A2T4Q379_STAWA</name>
<dbReference type="FunFam" id="3.30.2130.30:FF:000001">
    <property type="entry name" value="Ribosomal RNA large subunit methyltransferase K/L"/>
    <property type="match status" value="1"/>
</dbReference>
<dbReference type="Gene3D" id="3.40.50.150">
    <property type="entry name" value="Vaccinia Virus protein VP39"/>
    <property type="match status" value="1"/>
</dbReference>
<dbReference type="Pfam" id="PF01170">
    <property type="entry name" value="UPF0020"/>
    <property type="match status" value="1"/>
</dbReference>
<dbReference type="GO" id="GO:0003723">
    <property type="term" value="F:RNA binding"/>
    <property type="evidence" value="ECO:0007669"/>
    <property type="project" value="UniProtKB-UniRule"/>
</dbReference>
<dbReference type="InterPro" id="IPR054170">
    <property type="entry name" value="RlmL_1st"/>
</dbReference>
<evidence type="ECO:0000313" key="6">
    <source>
        <dbReference type="Proteomes" id="UP000240717"/>
    </source>
</evidence>
<dbReference type="InterPro" id="IPR000241">
    <property type="entry name" value="RlmKL-like_Mtase"/>
</dbReference>
<dbReference type="SUPFAM" id="SSF53335">
    <property type="entry name" value="S-adenosyl-L-methionine-dependent methyltransferases"/>
    <property type="match status" value="1"/>
</dbReference>
<dbReference type="InterPro" id="IPR029063">
    <property type="entry name" value="SAM-dependent_MTases_sf"/>
</dbReference>
<dbReference type="GO" id="GO:0008990">
    <property type="term" value="F:rRNA (guanine-N2-)-methyltransferase activity"/>
    <property type="evidence" value="ECO:0007669"/>
    <property type="project" value="TreeGrafter"/>
</dbReference>
<gene>
    <name evidence="5" type="ORF">BU085_01495</name>
</gene>
<comment type="caution">
    <text evidence="5">The sequence shown here is derived from an EMBL/GenBank/DDBJ whole genome shotgun (WGS) entry which is preliminary data.</text>
</comment>
<protein>
    <submittedName>
        <fullName evidence="5">RNA methyltransferase</fullName>
    </submittedName>
</protein>
<keyword evidence="1 5" id="KW-0489">Methyltransferase</keyword>
<organism evidence="5 6">
    <name type="scientific">Staphylococcus warneri</name>
    <dbReference type="NCBI Taxonomy" id="1292"/>
    <lineage>
        <taxon>Bacteria</taxon>
        <taxon>Bacillati</taxon>
        <taxon>Bacillota</taxon>
        <taxon>Bacilli</taxon>
        <taxon>Bacillales</taxon>
        <taxon>Staphylococcaceae</taxon>
        <taxon>Staphylococcus</taxon>
    </lineage>
</organism>
<evidence type="ECO:0000259" key="4">
    <source>
        <dbReference type="PROSITE" id="PS51165"/>
    </source>
</evidence>
<evidence type="ECO:0000256" key="2">
    <source>
        <dbReference type="ARBA" id="ARBA00022679"/>
    </source>
</evidence>
<dbReference type="SMART" id="SM00981">
    <property type="entry name" value="THUMP"/>
    <property type="match status" value="1"/>
</dbReference>
<dbReference type="Pfam" id="PF02926">
    <property type="entry name" value="THUMP"/>
    <property type="match status" value="1"/>
</dbReference>
<dbReference type="RefSeq" id="WP_107532409.1">
    <property type="nucleotide sequence ID" value="NZ_PZEV01000003.1"/>
</dbReference>
<reference evidence="5 6" key="1">
    <citation type="journal article" date="2016" name="Front. Microbiol.">
        <title>Comprehensive Phylogenetic Analysis of Bovine Non-aureus Staphylococci Species Based on Whole-Genome Sequencing.</title>
        <authorList>
            <person name="Naushad S."/>
            <person name="Barkema H.W."/>
            <person name="Luby C."/>
            <person name="Condas L.A."/>
            <person name="Nobrega D.B."/>
            <person name="Carson D.A."/>
            <person name="De Buck J."/>
        </authorList>
    </citation>
    <scope>NUCLEOTIDE SEQUENCE [LARGE SCALE GENOMIC DNA]</scope>
    <source>
        <strain evidence="5 6">SNUC 2993</strain>
    </source>
</reference>
<dbReference type="PROSITE" id="PS51165">
    <property type="entry name" value="THUMP"/>
    <property type="match status" value="1"/>
</dbReference>
<dbReference type="GO" id="GO:0070043">
    <property type="term" value="F:rRNA (guanine-N7-)-methyltransferase activity"/>
    <property type="evidence" value="ECO:0007669"/>
    <property type="project" value="TreeGrafter"/>
</dbReference>